<dbReference type="Proteomes" id="UP000239590">
    <property type="component" value="Unassembled WGS sequence"/>
</dbReference>
<dbReference type="AlphaFoldDB" id="A0A2S7II53"/>
<evidence type="ECO:0000313" key="2">
    <source>
        <dbReference type="Proteomes" id="UP000239590"/>
    </source>
</evidence>
<dbReference type="EMBL" id="PTRA01000004">
    <property type="protein sequence ID" value="PQA55691.1"/>
    <property type="molecule type" value="Genomic_DNA"/>
</dbReference>
<gene>
    <name evidence="1" type="ORF">C5O19_19990</name>
</gene>
<evidence type="ECO:0000313" key="1">
    <source>
        <dbReference type="EMBL" id="PQA55691.1"/>
    </source>
</evidence>
<keyword evidence="2" id="KW-1185">Reference proteome</keyword>
<name>A0A2S7II53_9BACT</name>
<protein>
    <submittedName>
        <fullName evidence="1">Uncharacterized protein</fullName>
    </submittedName>
</protein>
<accession>A0A2S7II53</accession>
<proteinExistence type="predicted"/>
<comment type="caution">
    <text evidence="1">The sequence shown here is derived from an EMBL/GenBank/DDBJ whole genome shotgun (WGS) entry which is preliminary data.</text>
</comment>
<organism evidence="1 2">
    <name type="scientific">Siphonobacter curvatus</name>
    <dbReference type="NCBI Taxonomy" id="2094562"/>
    <lineage>
        <taxon>Bacteria</taxon>
        <taxon>Pseudomonadati</taxon>
        <taxon>Bacteroidota</taxon>
        <taxon>Cytophagia</taxon>
        <taxon>Cytophagales</taxon>
        <taxon>Cytophagaceae</taxon>
        <taxon>Siphonobacter</taxon>
    </lineage>
</organism>
<sequence length="111" mass="12545">MQPNTLTDGLNPIPVRIAFHAGHPMPEFHSGNRILGLKPPSIPWWFHPHRVGLEQDEKSGGRAGMECPAPHGRNVYGLKNQPSLKEEILIFKTKCSKYLHGKPMLYLQELN</sequence>
<reference evidence="2" key="1">
    <citation type="submission" date="2018-02" db="EMBL/GenBank/DDBJ databases">
        <title>Genome sequencing of Solimonas sp. HR-BB.</title>
        <authorList>
            <person name="Lee Y."/>
            <person name="Jeon C.O."/>
        </authorList>
    </citation>
    <scope>NUCLEOTIDE SEQUENCE [LARGE SCALE GENOMIC DNA]</scope>
    <source>
        <strain evidence="2">HR-U</strain>
    </source>
</reference>